<dbReference type="SMART" id="SM00530">
    <property type="entry name" value="HTH_XRE"/>
    <property type="match status" value="1"/>
</dbReference>
<dbReference type="CDD" id="cd00093">
    <property type="entry name" value="HTH_XRE"/>
    <property type="match status" value="1"/>
</dbReference>
<dbReference type="Pfam" id="PF01381">
    <property type="entry name" value="HTH_3"/>
    <property type="match status" value="1"/>
</dbReference>
<dbReference type="RefSeq" id="WP_125433389.1">
    <property type="nucleotide sequence ID" value="NZ_RWIS01000016.1"/>
</dbReference>
<name>A0A3R9NZB1_9BACT</name>
<dbReference type="InterPro" id="IPR010982">
    <property type="entry name" value="Lambda_DNA-bd_dom_sf"/>
</dbReference>
<dbReference type="SUPFAM" id="SSF47413">
    <property type="entry name" value="lambda repressor-like DNA-binding domains"/>
    <property type="match status" value="1"/>
</dbReference>
<dbReference type="PANTHER" id="PTHR46797:SF1">
    <property type="entry name" value="METHYLPHOSPHONATE SYNTHASE"/>
    <property type="match status" value="1"/>
</dbReference>
<protein>
    <submittedName>
        <fullName evidence="3">XRE family transcriptional regulator</fullName>
    </submittedName>
</protein>
<dbReference type="Proteomes" id="UP000280066">
    <property type="component" value="Unassembled WGS sequence"/>
</dbReference>
<proteinExistence type="predicted"/>
<dbReference type="Gene3D" id="1.10.260.40">
    <property type="entry name" value="lambda repressor-like DNA-binding domains"/>
    <property type="match status" value="1"/>
</dbReference>
<keyword evidence="1" id="KW-0238">DNA-binding</keyword>
<comment type="caution">
    <text evidence="3">The sequence shown here is derived from an EMBL/GenBank/DDBJ whole genome shotgun (WGS) entry which is preliminary data.</text>
</comment>
<dbReference type="PANTHER" id="PTHR46797">
    <property type="entry name" value="HTH-TYPE TRANSCRIPTIONAL REGULATOR"/>
    <property type="match status" value="1"/>
</dbReference>
<feature type="domain" description="HTH cro/C1-type" evidence="2">
    <location>
        <begin position="17"/>
        <end position="71"/>
    </location>
</feature>
<dbReference type="GO" id="GO:0005829">
    <property type="term" value="C:cytosol"/>
    <property type="evidence" value="ECO:0007669"/>
    <property type="project" value="TreeGrafter"/>
</dbReference>
<evidence type="ECO:0000259" key="2">
    <source>
        <dbReference type="PROSITE" id="PS50943"/>
    </source>
</evidence>
<dbReference type="EMBL" id="RWIS01000016">
    <property type="protein sequence ID" value="RSK24599.1"/>
    <property type="molecule type" value="Genomic_DNA"/>
</dbReference>
<keyword evidence="4" id="KW-1185">Reference proteome</keyword>
<dbReference type="GO" id="GO:0003677">
    <property type="term" value="F:DNA binding"/>
    <property type="evidence" value="ECO:0007669"/>
    <property type="project" value="UniProtKB-KW"/>
</dbReference>
<dbReference type="AlphaFoldDB" id="A0A3R9NZB1"/>
<evidence type="ECO:0000313" key="3">
    <source>
        <dbReference type="EMBL" id="RSK24599.1"/>
    </source>
</evidence>
<dbReference type="OrthoDB" id="680346at2"/>
<gene>
    <name evidence="3" type="ORF">EI290_19830</name>
</gene>
<evidence type="ECO:0000313" key="4">
    <source>
        <dbReference type="Proteomes" id="UP000280066"/>
    </source>
</evidence>
<dbReference type="InterPro" id="IPR001387">
    <property type="entry name" value="Cro/C1-type_HTH"/>
</dbReference>
<reference evidence="3 4" key="1">
    <citation type="submission" date="2018-12" db="EMBL/GenBank/DDBJ databases">
        <authorList>
            <person name="Feng G."/>
            <person name="Zhu H."/>
        </authorList>
    </citation>
    <scope>NUCLEOTIDE SEQUENCE [LARGE SCALE GENOMIC DNA]</scope>
    <source>
        <strain evidence="3 4">9PBR-2</strain>
    </source>
</reference>
<sequence>MKYLRDQHGLQQFGLRLRHLRTAKGFTQESLAAAAEIEFSQIGRIERGVINTSLSTVFVLARTLQIDVRELFDFSSTT</sequence>
<organism evidence="3 4">
    <name type="scientific">Hymenobacter metallilatus</name>
    <dbReference type="NCBI Taxonomy" id="2493666"/>
    <lineage>
        <taxon>Bacteria</taxon>
        <taxon>Pseudomonadati</taxon>
        <taxon>Bacteroidota</taxon>
        <taxon>Cytophagia</taxon>
        <taxon>Cytophagales</taxon>
        <taxon>Hymenobacteraceae</taxon>
        <taxon>Hymenobacter</taxon>
    </lineage>
</organism>
<dbReference type="InterPro" id="IPR050807">
    <property type="entry name" value="TransReg_Diox_bact_type"/>
</dbReference>
<dbReference type="GO" id="GO:0003700">
    <property type="term" value="F:DNA-binding transcription factor activity"/>
    <property type="evidence" value="ECO:0007669"/>
    <property type="project" value="TreeGrafter"/>
</dbReference>
<dbReference type="PROSITE" id="PS50943">
    <property type="entry name" value="HTH_CROC1"/>
    <property type="match status" value="1"/>
</dbReference>
<evidence type="ECO:0000256" key="1">
    <source>
        <dbReference type="ARBA" id="ARBA00023125"/>
    </source>
</evidence>
<accession>A0A3R9NZB1</accession>